<dbReference type="AlphaFoldDB" id="A0A0A9CH30"/>
<evidence type="ECO:0000313" key="2">
    <source>
        <dbReference type="EMBL" id="JAD70827.1"/>
    </source>
</evidence>
<dbReference type="EMBL" id="GBRH01227068">
    <property type="protein sequence ID" value="JAD70827.1"/>
    <property type="molecule type" value="Transcribed_RNA"/>
</dbReference>
<reference evidence="2" key="2">
    <citation type="journal article" date="2015" name="Data Brief">
        <title>Shoot transcriptome of the giant reed, Arundo donax.</title>
        <authorList>
            <person name="Barrero R.A."/>
            <person name="Guerrero F.D."/>
            <person name="Moolhuijzen P."/>
            <person name="Goolsby J.A."/>
            <person name="Tidwell J."/>
            <person name="Bellgard S.E."/>
            <person name="Bellgard M.I."/>
        </authorList>
    </citation>
    <scope>NUCLEOTIDE SEQUENCE</scope>
    <source>
        <tissue evidence="2">Shoot tissue taken approximately 20 cm above the soil surface</tissue>
    </source>
</reference>
<evidence type="ECO:0000256" key="1">
    <source>
        <dbReference type="SAM" id="MobiDB-lite"/>
    </source>
</evidence>
<name>A0A0A9CH30_ARUDO</name>
<proteinExistence type="predicted"/>
<protein>
    <submittedName>
        <fullName evidence="2">Uncharacterized protein</fullName>
    </submittedName>
</protein>
<accession>A0A0A9CH30</accession>
<feature type="region of interest" description="Disordered" evidence="1">
    <location>
        <begin position="1"/>
        <end position="26"/>
    </location>
</feature>
<reference evidence="2" key="1">
    <citation type="submission" date="2014-09" db="EMBL/GenBank/DDBJ databases">
        <authorList>
            <person name="Magalhaes I.L.F."/>
            <person name="Oliveira U."/>
            <person name="Santos F.R."/>
            <person name="Vidigal T.H.D.A."/>
            <person name="Brescovit A.D."/>
            <person name="Santos A.J."/>
        </authorList>
    </citation>
    <scope>NUCLEOTIDE SEQUENCE</scope>
    <source>
        <tissue evidence="2">Shoot tissue taken approximately 20 cm above the soil surface</tissue>
    </source>
</reference>
<sequence length="26" mass="3096">MATAIDRLWRPPHSLLQNDKDRHVQP</sequence>
<organism evidence="2">
    <name type="scientific">Arundo donax</name>
    <name type="common">Giant reed</name>
    <name type="synonym">Donax arundinaceus</name>
    <dbReference type="NCBI Taxonomy" id="35708"/>
    <lineage>
        <taxon>Eukaryota</taxon>
        <taxon>Viridiplantae</taxon>
        <taxon>Streptophyta</taxon>
        <taxon>Embryophyta</taxon>
        <taxon>Tracheophyta</taxon>
        <taxon>Spermatophyta</taxon>
        <taxon>Magnoliopsida</taxon>
        <taxon>Liliopsida</taxon>
        <taxon>Poales</taxon>
        <taxon>Poaceae</taxon>
        <taxon>PACMAD clade</taxon>
        <taxon>Arundinoideae</taxon>
        <taxon>Arundineae</taxon>
        <taxon>Arundo</taxon>
    </lineage>
</organism>